<evidence type="ECO:0000256" key="4">
    <source>
        <dbReference type="ARBA" id="ARBA00022785"/>
    </source>
</evidence>
<gene>
    <name evidence="5" type="primary">queA_56</name>
    <name evidence="6" type="synonym">queA_57</name>
    <name evidence="5" type="ORF">SDC9_209895</name>
    <name evidence="6" type="ORF">SDC9_210233</name>
</gene>
<keyword evidence="5" id="KW-0413">Isomerase</keyword>
<comment type="caution">
    <text evidence="5">The sequence shown here is derived from an EMBL/GenBank/DDBJ whole genome shotgun (WGS) entry which is preliminary data.</text>
</comment>
<evidence type="ECO:0000256" key="1">
    <source>
        <dbReference type="ARBA" id="ARBA00022490"/>
    </source>
</evidence>
<reference evidence="5" key="1">
    <citation type="submission" date="2019-08" db="EMBL/GenBank/DDBJ databases">
        <authorList>
            <person name="Kucharzyk K."/>
            <person name="Murdoch R.W."/>
            <person name="Higgins S."/>
            <person name="Loffler F."/>
        </authorList>
    </citation>
    <scope>NUCLEOTIDE SEQUENCE</scope>
</reference>
<dbReference type="EMBL" id="VSSQ01140567">
    <property type="protein sequence ID" value="MPN62484.1"/>
    <property type="molecule type" value="Genomic_DNA"/>
</dbReference>
<dbReference type="InterPro" id="IPR036100">
    <property type="entry name" value="QueA_sf"/>
</dbReference>
<dbReference type="InterPro" id="IPR042118">
    <property type="entry name" value="QueA_dom1"/>
</dbReference>
<sequence length="113" mass="12461">MVISEQAANDINSARENGKKVFAVGVTVLRAVETSVTTQNRIKPFNGWTNKFIFPPHNFAVPDALISNFHLPQSTMLMTVAAFGGYDNVMKAYNVALKEGYRFGTYGDAMLII</sequence>
<organism evidence="5">
    <name type="scientific">bioreactor metagenome</name>
    <dbReference type="NCBI Taxonomy" id="1076179"/>
    <lineage>
        <taxon>unclassified sequences</taxon>
        <taxon>metagenomes</taxon>
        <taxon>ecological metagenomes</taxon>
    </lineage>
</organism>
<dbReference type="PANTHER" id="PTHR30307">
    <property type="entry name" value="S-ADENOSYLMETHIONINE:TRNA RIBOSYLTRANSFERASE-ISOMERASE"/>
    <property type="match status" value="1"/>
</dbReference>
<evidence type="ECO:0000313" key="6">
    <source>
        <dbReference type="EMBL" id="MPN62484.1"/>
    </source>
</evidence>
<evidence type="ECO:0000256" key="2">
    <source>
        <dbReference type="ARBA" id="ARBA00022679"/>
    </source>
</evidence>
<keyword evidence="2 5" id="KW-0808">Transferase</keyword>
<dbReference type="AlphaFoldDB" id="A0A645JEJ7"/>
<dbReference type="Pfam" id="PF02547">
    <property type="entry name" value="Queuosine_synth"/>
    <property type="match status" value="1"/>
</dbReference>
<dbReference type="EMBL" id="VSSQ01139755">
    <property type="protein sequence ID" value="MPN62148.1"/>
    <property type="molecule type" value="Genomic_DNA"/>
</dbReference>
<keyword evidence="1" id="KW-0963">Cytoplasm</keyword>
<proteinExistence type="predicted"/>
<dbReference type="EC" id="2.4.99.17" evidence="5"/>
<keyword evidence="4" id="KW-0671">Queuosine biosynthesis</keyword>
<name>A0A645JEJ7_9ZZZZ</name>
<keyword evidence="5" id="KW-0328">Glycosyltransferase</keyword>
<dbReference type="GO" id="GO:0051075">
    <property type="term" value="F:S-adenosylmethionine:tRNA ribosyltransferase-isomerase activity"/>
    <property type="evidence" value="ECO:0007669"/>
    <property type="project" value="UniProtKB-EC"/>
</dbReference>
<accession>A0A645JEJ7</accession>
<dbReference type="PANTHER" id="PTHR30307:SF0">
    <property type="entry name" value="S-ADENOSYLMETHIONINE:TRNA RIBOSYLTRANSFERASE-ISOMERASE"/>
    <property type="match status" value="1"/>
</dbReference>
<dbReference type="Gene3D" id="3.40.1780.10">
    <property type="entry name" value="QueA-like"/>
    <property type="match status" value="1"/>
</dbReference>
<evidence type="ECO:0000313" key="5">
    <source>
        <dbReference type="EMBL" id="MPN62148.1"/>
    </source>
</evidence>
<dbReference type="InterPro" id="IPR003699">
    <property type="entry name" value="QueA"/>
</dbReference>
<dbReference type="SUPFAM" id="SSF111337">
    <property type="entry name" value="QueA-like"/>
    <property type="match status" value="1"/>
</dbReference>
<keyword evidence="3" id="KW-0949">S-adenosyl-L-methionine</keyword>
<protein>
    <submittedName>
        <fullName evidence="5">S-adenosylmethionine:tRNA ribosyltransferase-isomerase</fullName>
        <ecNumber evidence="5">2.4.99.17</ecNumber>
    </submittedName>
</protein>
<evidence type="ECO:0000256" key="3">
    <source>
        <dbReference type="ARBA" id="ARBA00022691"/>
    </source>
</evidence>
<dbReference type="GO" id="GO:0008616">
    <property type="term" value="P:tRNA queuosine(34) biosynthetic process"/>
    <property type="evidence" value="ECO:0007669"/>
    <property type="project" value="UniProtKB-KW"/>
</dbReference>